<sequence length="1156" mass="128867">MSKAESISVSIRLRPFSKKEKAAGADKIVRCDEAKGIVQVDNPEKSNEDPKNFFFDTVYGDESLQQTVYDKTCRPIVQGIFEGFNGTIFAYGQTGTGKTWTMEGLPHDPNLKGVIPNAFNHIITSIGLIPDRKFLVRVAFLEIYNENIRDLLVTNPKQVQSLSLHESPNGGVYVKNLSQHVVKSADEMMMVMDRGKLARSVGATDMNPESSRSHSIFTITLEIIEMAPNGKPIVKTGKLSLVDLAGSERQSKTNASGERLVEATKINLSLSALGNVISALTSSKKAHVPYRDSVLTRLLEDSLGGNARTAMIATCGPAASNYNETLSTLRYASRAKEIKNKPKVNFPKDAMYGKLQEEIAQLKAKLKEIEEKTRKEMEAAIAIAAQKAKEEAEANILAGGVSRPIDSQPASRVQSASPSPQITDEQDRDEEPEKKPKKVAVKEAVEEGAEESGGVGTSEPVEKKKKKQKKTKSTEDSAPTAGQNEEQAAVEKEAAGEDDGEEAGAGEKEEKVRTKVIVKKKIVVKKIKDPEQQRLLEELQKQKELEKNALESEKQAIAEEKARIEAELAEREKRQAEEEEKYNEERRLAAEKERIFTEELEKQRERVMEQERMERELQERLEMMEAQFVEGGKLREDAEAAHEEELTRLALEQEQLRQAHNDAIEREKEEKKRMEKEKEDLEGNVDQLKKKIKDLRRQLKDQEEEFEHEREDQMDTIRVLLEAEKMARREQAKLECIVAQFIPLEYVEAVEAAMHFDEEAGEWEVKATEARLLGRSDGKKRERIVMDSKGEVDEGKSRKGKDTKKTSPQLEKKKQKELSQSESESDDDDDDLGGLVINGKAVREKKHRAVKKRTSGIGRTAYELEVDRKMKELLSKQQDEAGVQDNLGEIFLAPSTIHPHQPAPDELFPESTKSKTQTGRSLFSTISATHSSGTSPIDQPPVTRPQPRKSPRPSFSPASSARHSLNTPTDEQYPVAQSSKTSVRSLHLNTALSPVNITPNPNDSGVPITNGRLSSKGKRKQKVSEEEFPVSQAALNSAHPTTILASSQPPPADTTARRKERTQSPSTKPASKERAKSRNGVVSQSNTVDDEEFPVSSFAAANRPPPIISPQLPTKPNKSTSKEKPKTKRLIIPYSVEDEEEFPTAQGLVKMKKSKV</sequence>
<feature type="compositionally biased region" description="Polar residues" evidence="5">
    <location>
        <begin position="963"/>
        <end position="1003"/>
    </location>
</feature>
<comment type="similarity">
    <text evidence="3">Belongs to the TRAFAC class myosin-kinesin ATPase superfamily. Kinesin family.</text>
</comment>
<proteinExistence type="inferred from homology"/>
<feature type="binding site" evidence="3">
    <location>
        <begin position="92"/>
        <end position="99"/>
    </location>
    <ligand>
        <name>ATP</name>
        <dbReference type="ChEBI" id="CHEBI:30616"/>
    </ligand>
</feature>
<accession>A0ABQ9WPG5</accession>
<dbReference type="InterPro" id="IPR027417">
    <property type="entry name" value="P-loop_NTPase"/>
</dbReference>
<gene>
    <name evidence="7" type="ORF">BLNAU_23714</name>
</gene>
<feature type="compositionally biased region" description="Acidic residues" evidence="5">
    <location>
        <begin position="823"/>
        <end position="832"/>
    </location>
</feature>
<feature type="region of interest" description="Disordered" evidence="5">
    <location>
        <begin position="782"/>
        <end position="853"/>
    </location>
</feature>
<feature type="coiled-coil region" evidence="4">
    <location>
        <begin position="352"/>
        <end position="379"/>
    </location>
</feature>
<feature type="compositionally biased region" description="Basic residues" evidence="5">
    <location>
        <begin position="843"/>
        <end position="853"/>
    </location>
</feature>
<feature type="domain" description="Kinesin motor" evidence="6">
    <location>
        <begin position="6"/>
        <end position="338"/>
    </location>
</feature>
<keyword evidence="4" id="KW-0175">Coiled coil</keyword>
<keyword evidence="2 3" id="KW-0067">ATP-binding</keyword>
<feature type="region of interest" description="Disordered" evidence="5">
    <location>
        <begin position="401"/>
        <end position="511"/>
    </location>
</feature>
<dbReference type="Pfam" id="PF00225">
    <property type="entry name" value="Kinesin"/>
    <property type="match status" value="1"/>
</dbReference>
<comment type="caution">
    <text evidence="7">The sequence shown here is derived from an EMBL/GenBank/DDBJ whole genome shotgun (WGS) entry which is preliminary data.</text>
</comment>
<evidence type="ECO:0000313" key="8">
    <source>
        <dbReference type="Proteomes" id="UP001281761"/>
    </source>
</evidence>
<dbReference type="SMART" id="SM00129">
    <property type="entry name" value="KISc"/>
    <property type="match status" value="1"/>
</dbReference>
<feature type="compositionally biased region" description="Polar residues" evidence="5">
    <location>
        <begin position="408"/>
        <end position="423"/>
    </location>
</feature>
<dbReference type="SUPFAM" id="SSF52540">
    <property type="entry name" value="P-loop containing nucleoside triphosphate hydrolases"/>
    <property type="match status" value="1"/>
</dbReference>
<evidence type="ECO:0000256" key="4">
    <source>
        <dbReference type="SAM" id="Coils"/>
    </source>
</evidence>
<feature type="compositionally biased region" description="Polar residues" evidence="5">
    <location>
        <begin position="476"/>
        <end position="486"/>
    </location>
</feature>
<reference evidence="7 8" key="1">
    <citation type="journal article" date="2022" name="bioRxiv">
        <title>Genomics of Preaxostyla Flagellates Illuminates Evolutionary Transitions and the Path Towards Mitochondrial Loss.</title>
        <authorList>
            <person name="Novak L.V.F."/>
            <person name="Treitli S.C."/>
            <person name="Pyrih J."/>
            <person name="Halakuc P."/>
            <person name="Pipaliya S.V."/>
            <person name="Vacek V."/>
            <person name="Brzon O."/>
            <person name="Soukal P."/>
            <person name="Eme L."/>
            <person name="Dacks J.B."/>
            <person name="Karnkowska A."/>
            <person name="Elias M."/>
            <person name="Hampl V."/>
        </authorList>
    </citation>
    <scope>NUCLEOTIDE SEQUENCE [LARGE SCALE GENOMIC DNA]</scope>
    <source>
        <strain evidence="7">NAU3</strain>
        <tissue evidence="7">Gut</tissue>
    </source>
</reference>
<dbReference type="InterPro" id="IPR036961">
    <property type="entry name" value="Kinesin_motor_dom_sf"/>
</dbReference>
<dbReference type="PROSITE" id="PS50067">
    <property type="entry name" value="KINESIN_MOTOR_2"/>
    <property type="match status" value="1"/>
</dbReference>
<protein>
    <submittedName>
        <fullName evidence="7">Kinesin-II 95 kDa subunit</fullName>
    </submittedName>
</protein>
<dbReference type="Proteomes" id="UP001281761">
    <property type="component" value="Unassembled WGS sequence"/>
</dbReference>
<name>A0ABQ9WPG5_9EUKA</name>
<dbReference type="InterPro" id="IPR019821">
    <property type="entry name" value="Kinesin_motor_CS"/>
</dbReference>
<feature type="coiled-coil region" evidence="4">
    <location>
        <begin position="533"/>
        <end position="716"/>
    </location>
</feature>
<feature type="compositionally biased region" description="Basic and acidic residues" evidence="5">
    <location>
        <begin position="782"/>
        <end position="797"/>
    </location>
</feature>
<evidence type="ECO:0000259" key="6">
    <source>
        <dbReference type="PROSITE" id="PS50067"/>
    </source>
</evidence>
<feature type="compositionally biased region" description="Polar residues" evidence="5">
    <location>
        <begin position="914"/>
        <end position="937"/>
    </location>
</feature>
<organism evidence="7 8">
    <name type="scientific">Blattamonas nauphoetae</name>
    <dbReference type="NCBI Taxonomy" id="2049346"/>
    <lineage>
        <taxon>Eukaryota</taxon>
        <taxon>Metamonada</taxon>
        <taxon>Preaxostyla</taxon>
        <taxon>Oxymonadida</taxon>
        <taxon>Blattamonas</taxon>
    </lineage>
</organism>
<dbReference type="InterPro" id="IPR027640">
    <property type="entry name" value="Kinesin-like_fam"/>
</dbReference>
<keyword evidence="8" id="KW-1185">Reference proteome</keyword>
<feature type="region of interest" description="Disordered" evidence="5">
    <location>
        <begin position="894"/>
        <end position="1131"/>
    </location>
</feature>
<dbReference type="Gene3D" id="3.40.850.10">
    <property type="entry name" value="Kinesin motor domain"/>
    <property type="match status" value="1"/>
</dbReference>
<evidence type="ECO:0000256" key="5">
    <source>
        <dbReference type="SAM" id="MobiDB-lite"/>
    </source>
</evidence>
<feature type="compositionally biased region" description="Low complexity" evidence="5">
    <location>
        <begin position="952"/>
        <end position="962"/>
    </location>
</feature>
<evidence type="ECO:0000256" key="3">
    <source>
        <dbReference type="PROSITE-ProRule" id="PRU00283"/>
    </source>
</evidence>
<dbReference type="PROSITE" id="PS00411">
    <property type="entry name" value="KINESIN_MOTOR_1"/>
    <property type="match status" value="1"/>
</dbReference>
<feature type="compositionally biased region" description="Polar residues" evidence="5">
    <location>
        <begin position="1033"/>
        <end position="1047"/>
    </location>
</feature>
<keyword evidence="1 3" id="KW-0547">Nucleotide-binding</keyword>
<feature type="compositionally biased region" description="Basic and acidic residues" evidence="5">
    <location>
        <begin position="810"/>
        <end position="819"/>
    </location>
</feature>
<evidence type="ECO:0000256" key="2">
    <source>
        <dbReference type="ARBA" id="ARBA00022840"/>
    </source>
</evidence>
<evidence type="ECO:0000313" key="7">
    <source>
        <dbReference type="EMBL" id="KAK2941376.1"/>
    </source>
</evidence>
<keyword evidence="3" id="KW-0505">Motor protein</keyword>
<dbReference type="PANTHER" id="PTHR47968:SF50">
    <property type="entry name" value="KINESIN-LIKE PROTEIN"/>
    <property type="match status" value="1"/>
</dbReference>
<evidence type="ECO:0000256" key="1">
    <source>
        <dbReference type="ARBA" id="ARBA00022741"/>
    </source>
</evidence>
<dbReference type="PRINTS" id="PR00380">
    <property type="entry name" value="KINESINHEAVY"/>
</dbReference>
<dbReference type="PANTHER" id="PTHR47968">
    <property type="entry name" value="CENTROMERE PROTEIN E"/>
    <property type="match status" value="1"/>
</dbReference>
<dbReference type="EMBL" id="JARBJD010000511">
    <property type="protein sequence ID" value="KAK2941376.1"/>
    <property type="molecule type" value="Genomic_DNA"/>
</dbReference>
<dbReference type="InterPro" id="IPR001752">
    <property type="entry name" value="Kinesin_motor_dom"/>
</dbReference>